<feature type="domain" description="Protein kinase" evidence="3">
    <location>
        <begin position="123"/>
        <end position="446"/>
    </location>
</feature>
<proteinExistence type="inferred from homology"/>
<name>E0RRI4_WINT6</name>
<reference key="1">
    <citation type="submission" date="2009-08" db="EMBL/GenBank/DDBJ databases">
        <title>The genome sequence of Spirochaeta thermophila DSM6192.</title>
        <authorList>
            <person name="Angelov A."/>
            <person name="Mientus M."/>
            <person name="Wittenberg S."/>
            <person name="Lehmann R."/>
            <person name="Liesegang H."/>
            <person name="Daniel R."/>
            <person name="Liebl W."/>
        </authorList>
    </citation>
    <scope>NUCLEOTIDE SEQUENCE</scope>
    <source>
        <strain>DSM 6192</strain>
    </source>
</reference>
<dbReference type="AlphaFoldDB" id="E0RRI4"/>
<dbReference type="InterPro" id="IPR000719">
    <property type="entry name" value="Prot_kinase_dom"/>
</dbReference>
<dbReference type="eggNOG" id="COG0661">
    <property type="taxonomic scope" value="Bacteria"/>
</dbReference>
<dbReference type="PROSITE" id="PS50011">
    <property type="entry name" value="PROTEIN_KINASE_DOM"/>
    <property type="match status" value="1"/>
</dbReference>
<dbReference type="Gene3D" id="1.10.510.10">
    <property type="entry name" value="Transferase(Phosphotransferase) domain 1"/>
    <property type="match status" value="1"/>
</dbReference>
<dbReference type="PANTHER" id="PTHR10566">
    <property type="entry name" value="CHAPERONE-ACTIVITY OF BC1 COMPLEX CABC1 -RELATED"/>
    <property type="match status" value="1"/>
</dbReference>
<dbReference type="CDD" id="cd05121">
    <property type="entry name" value="ABC1_ADCK3-like"/>
    <property type="match status" value="1"/>
</dbReference>
<reference evidence="4 5" key="2">
    <citation type="journal article" date="2010" name="J. Bacteriol.">
        <title>Genome sequence of the polysaccharide-degrading, thermophilic anaerobe Spirochaeta thermophila DSM 6192.</title>
        <authorList>
            <person name="Angelov A."/>
            <person name="Liebl S."/>
            <person name="Ballschmiter M."/>
            <person name="Bomeke M."/>
            <person name="Lehmann R."/>
            <person name="Liesegang H."/>
            <person name="Daniel R."/>
            <person name="Liebl W."/>
        </authorList>
    </citation>
    <scope>NUCLEOTIDE SEQUENCE [LARGE SCALE GENOMIC DNA]</scope>
    <source>
        <strain evidence="5">ATCC 49972 / DSM 6192 / RI 19.B1</strain>
    </source>
</reference>
<protein>
    <submittedName>
        <fullName evidence="4">Probable ubiquinone biosynthesis protein</fullName>
    </submittedName>
</protein>
<dbReference type="GO" id="GO:0005524">
    <property type="term" value="F:ATP binding"/>
    <property type="evidence" value="ECO:0007669"/>
    <property type="project" value="InterPro"/>
</dbReference>
<dbReference type="InterPro" id="IPR011009">
    <property type="entry name" value="Kinase-like_dom_sf"/>
</dbReference>
<feature type="transmembrane region" description="Helical" evidence="2">
    <location>
        <begin position="523"/>
        <end position="547"/>
    </location>
</feature>
<evidence type="ECO:0000313" key="5">
    <source>
        <dbReference type="Proteomes" id="UP000001296"/>
    </source>
</evidence>
<evidence type="ECO:0000259" key="3">
    <source>
        <dbReference type="PROSITE" id="PS50011"/>
    </source>
</evidence>
<evidence type="ECO:0000256" key="1">
    <source>
        <dbReference type="ARBA" id="ARBA00009670"/>
    </source>
</evidence>
<dbReference type="Pfam" id="PF03109">
    <property type="entry name" value="ABC1"/>
    <property type="match status" value="1"/>
</dbReference>
<feature type="transmembrane region" description="Helical" evidence="2">
    <location>
        <begin position="496"/>
        <end position="517"/>
    </location>
</feature>
<evidence type="ECO:0000256" key="2">
    <source>
        <dbReference type="SAM" id="Phobius"/>
    </source>
</evidence>
<evidence type="ECO:0000313" key="4">
    <source>
        <dbReference type="EMBL" id="ADN01685.1"/>
    </source>
</evidence>
<keyword evidence="4" id="KW-0830">Ubiquinone</keyword>
<dbReference type="GO" id="GO:0004672">
    <property type="term" value="F:protein kinase activity"/>
    <property type="evidence" value="ECO:0007669"/>
    <property type="project" value="InterPro"/>
</dbReference>
<sequence length="550" mass="62292">MRRRQGRKARLARYREIFTLLVGYGFDEALRRLPLRGFFVRKRRGGKVEGLPYETRVRLLLEDLGPTFIKFGQLLSNRPDLVPPRLARELMKLQDRVAPYPSEEAFAIFEEELGVAPSEVFARIEREPIASASMAQVYRAHLPSGEQVAVKIQRPHLEEIIETDLEIMERLGSILEQLFFEGHIPMKALVREFGRQLRKEMDFSGELRRIQRFREMHAGMPRVMVPHVYERLSGTRVLTMQYVEGIRVSELDALRDAGIDPADIARVGVESVLTQIFVHGFFHADPHPGNILVLPNGSLCFLDFGAMGVLDPSTRIHLAQIFLGIGEQSPQKVVYGLLSLAGRREGLDRRRLEQEVYDLIQDYAFLPLGALNVKEVIERFYQLILHHRLVFPPGLYLFFKTLLALEALGRTLDPGFQLVEYLQPHVERFVASTLRKNQLLKNIPFFLSEAFDSLNETGFEIPQLIQRLKEGKVVVDLSDTDLKLLSQKVDESTTRLSLSLIIAAAIVGSSILIQAKIPPLWNGVSILGVVGLATVGILGGLLVLHFLKRS</sequence>
<comment type="similarity">
    <text evidence="1">Belongs to the protein kinase superfamily. ADCK protein kinase family.</text>
</comment>
<dbReference type="Proteomes" id="UP000001296">
    <property type="component" value="Chromosome"/>
</dbReference>
<dbReference type="PANTHER" id="PTHR10566:SF113">
    <property type="entry name" value="PROTEIN ACTIVITY OF BC1 COMPLEX KINASE 7, CHLOROPLASTIC"/>
    <property type="match status" value="1"/>
</dbReference>
<dbReference type="HOGENOM" id="CLU_006533_0_2_12"/>
<dbReference type="KEGG" id="sta:STHERM_c07270"/>
<dbReference type="EMBL" id="CP001698">
    <property type="protein sequence ID" value="ADN01685.1"/>
    <property type="molecule type" value="Genomic_DNA"/>
</dbReference>
<keyword evidence="2" id="KW-1133">Transmembrane helix</keyword>
<keyword evidence="2" id="KW-0472">Membrane</keyword>
<gene>
    <name evidence="4" type="ordered locus">STHERM_c07270</name>
</gene>
<dbReference type="InterPro" id="IPR004147">
    <property type="entry name" value="ABC1_dom"/>
</dbReference>
<keyword evidence="2" id="KW-0812">Transmembrane</keyword>
<dbReference type="SUPFAM" id="SSF56112">
    <property type="entry name" value="Protein kinase-like (PK-like)"/>
    <property type="match status" value="1"/>
</dbReference>
<dbReference type="InterPro" id="IPR050154">
    <property type="entry name" value="UbiB_kinase"/>
</dbReference>
<dbReference type="RefSeq" id="WP_013313526.1">
    <property type="nucleotide sequence ID" value="NC_014484.1"/>
</dbReference>
<organism evidence="4 5">
    <name type="scientific">Winmispira thermophila (strain ATCC 49972 / DSM 6192 / RI 19.B1)</name>
    <name type="common">Spirochaeta thermophila</name>
    <dbReference type="NCBI Taxonomy" id="665571"/>
    <lineage>
        <taxon>Bacteria</taxon>
        <taxon>Pseudomonadati</taxon>
        <taxon>Spirochaetota</taxon>
        <taxon>Spirochaetia</taxon>
        <taxon>Winmispirales</taxon>
        <taxon>Winmispiraceae</taxon>
        <taxon>Winmispira</taxon>
    </lineage>
</organism>
<dbReference type="PaxDb" id="665571-STHERM_c07270"/>
<accession>E0RRI4</accession>